<keyword evidence="2" id="KW-1185">Reference proteome</keyword>
<proteinExistence type="predicted"/>
<dbReference type="SUPFAM" id="SSF158446">
    <property type="entry name" value="IVS-encoded protein-like"/>
    <property type="match status" value="1"/>
</dbReference>
<reference evidence="1 2" key="1">
    <citation type="submission" date="2022-10" db="EMBL/GenBank/DDBJ databases">
        <title>Luteolibacter arcticus strain CCTCC AB 2014275, whole genome shotgun sequencing project.</title>
        <authorList>
            <person name="Zhao G."/>
            <person name="Shen L."/>
        </authorList>
    </citation>
    <scope>NUCLEOTIDE SEQUENCE [LARGE SCALE GENOMIC DNA]</scope>
    <source>
        <strain evidence="1 2">CCTCC AB 2014275</strain>
    </source>
</reference>
<dbReference type="Pfam" id="PF05635">
    <property type="entry name" value="23S_rRNA_IVP"/>
    <property type="match status" value="1"/>
</dbReference>
<dbReference type="Proteomes" id="UP001320876">
    <property type="component" value="Unassembled WGS sequence"/>
</dbReference>
<dbReference type="PANTHER" id="PTHR38471:SF2">
    <property type="entry name" value="FOUR HELIX BUNDLE PROTEIN"/>
    <property type="match status" value="1"/>
</dbReference>
<evidence type="ECO:0000313" key="1">
    <source>
        <dbReference type="EMBL" id="MCW1921063.1"/>
    </source>
</evidence>
<dbReference type="InterPro" id="IPR012657">
    <property type="entry name" value="23S_rRNA-intervening_sequence"/>
</dbReference>
<protein>
    <submittedName>
        <fullName evidence="1">Four helix bundle protein</fullName>
    </submittedName>
</protein>
<dbReference type="Gene3D" id="1.20.1440.60">
    <property type="entry name" value="23S rRNA-intervening sequence"/>
    <property type="match status" value="1"/>
</dbReference>
<gene>
    <name evidence="1" type="ORF">OKA05_00760</name>
</gene>
<dbReference type="InterPro" id="IPR036583">
    <property type="entry name" value="23S_rRNA_IVS_sf"/>
</dbReference>
<dbReference type="NCBIfam" id="TIGR02436">
    <property type="entry name" value="four helix bundle protein"/>
    <property type="match status" value="1"/>
</dbReference>
<organism evidence="1 2">
    <name type="scientific">Luteolibacter arcticus</name>
    <dbReference type="NCBI Taxonomy" id="1581411"/>
    <lineage>
        <taxon>Bacteria</taxon>
        <taxon>Pseudomonadati</taxon>
        <taxon>Verrucomicrobiota</taxon>
        <taxon>Verrucomicrobiia</taxon>
        <taxon>Verrucomicrobiales</taxon>
        <taxon>Verrucomicrobiaceae</taxon>
        <taxon>Luteolibacter</taxon>
    </lineage>
</organism>
<dbReference type="EMBL" id="JAPDDT010000001">
    <property type="protein sequence ID" value="MCW1921063.1"/>
    <property type="molecule type" value="Genomic_DNA"/>
</dbReference>
<dbReference type="PANTHER" id="PTHR38471">
    <property type="entry name" value="FOUR HELIX BUNDLE PROTEIN"/>
    <property type="match status" value="1"/>
</dbReference>
<evidence type="ECO:0000313" key="2">
    <source>
        <dbReference type="Proteomes" id="UP001320876"/>
    </source>
</evidence>
<name>A0ABT3GCT2_9BACT</name>
<comment type="caution">
    <text evidence="1">The sequence shown here is derived from an EMBL/GenBank/DDBJ whole genome shotgun (WGS) entry which is preliminary data.</text>
</comment>
<sequence length="120" mass="13856">MSEEKKFDLDERTFQFALAVRKLIGAHRWSLEQTSDVKQVLRSSGSVAANYAEANNPISTGDFLHRLKVCRKESGESRLWLRLLGETSVDDRRNVLRTLWQESDELTRIFTSILKKNGEE</sequence>
<accession>A0ABT3GCT2</accession>